<feature type="binding site" evidence="4">
    <location>
        <position position="234"/>
    </location>
    <ligand>
        <name>a divalent metal cation</name>
        <dbReference type="ChEBI" id="CHEBI:60240"/>
        <label>1</label>
    </ligand>
</feature>
<dbReference type="Proteomes" id="UP000824201">
    <property type="component" value="Unassembled WGS sequence"/>
</dbReference>
<dbReference type="InterPro" id="IPR002678">
    <property type="entry name" value="DUF34/NIF3"/>
</dbReference>
<dbReference type="InterPro" id="IPR036069">
    <property type="entry name" value="DUF34/NIF3_sf"/>
</dbReference>
<dbReference type="GO" id="GO:0005737">
    <property type="term" value="C:cytoplasm"/>
    <property type="evidence" value="ECO:0007669"/>
    <property type="project" value="TreeGrafter"/>
</dbReference>
<comment type="similarity">
    <text evidence="1">Belongs to the GTP cyclohydrolase I type 2/NIF3 family.</text>
</comment>
<protein>
    <recommendedName>
        <fullName evidence="2">GTP cyclohydrolase 1 type 2 homolog</fullName>
    </recommendedName>
</protein>
<evidence type="ECO:0000313" key="5">
    <source>
        <dbReference type="EMBL" id="HIR88283.1"/>
    </source>
</evidence>
<feature type="binding site" evidence="4">
    <location>
        <position position="238"/>
    </location>
    <ligand>
        <name>a divalent metal cation</name>
        <dbReference type="ChEBI" id="CHEBI:60240"/>
        <label>1</label>
    </ligand>
</feature>
<feature type="binding site" evidence="4">
    <location>
        <position position="103"/>
    </location>
    <ligand>
        <name>a divalent metal cation</name>
        <dbReference type="ChEBI" id="CHEBI:60240"/>
        <label>1</label>
    </ligand>
</feature>
<dbReference type="PANTHER" id="PTHR13799:SF14">
    <property type="entry name" value="GTP CYCLOHYDROLASE 1 TYPE 2 HOMOLOG"/>
    <property type="match status" value="1"/>
</dbReference>
<dbReference type="NCBIfam" id="TIGR00486">
    <property type="entry name" value="YbgI_SA1388"/>
    <property type="match status" value="1"/>
</dbReference>
<proteinExistence type="inferred from homology"/>
<dbReference type="SUPFAM" id="SSF102705">
    <property type="entry name" value="NIF3 (NGG1p interacting factor 3)-like"/>
    <property type="match status" value="1"/>
</dbReference>
<reference evidence="5" key="2">
    <citation type="journal article" date="2021" name="PeerJ">
        <title>Extensive microbial diversity within the chicken gut microbiome revealed by metagenomics and culture.</title>
        <authorList>
            <person name="Gilroy R."/>
            <person name="Ravi A."/>
            <person name="Getino M."/>
            <person name="Pursley I."/>
            <person name="Horton D.L."/>
            <person name="Alikhan N.F."/>
            <person name="Baker D."/>
            <person name="Gharbi K."/>
            <person name="Hall N."/>
            <person name="Watson M."/>
            <person name="Adriaenssens E.M."/>
            <person name="Foster-Nyarko E."/>
            <person name="Jarju S."/>
            <person name="Secka A."/>
            <person name="Antonio M."/>
            <person name="Oren A."/>
            <person name="Chaudhuri R.R."/>
            <person name="La Ragione R."/>
            <person name="Hildebrand F."/>
            <person name="Pallen M.J."/>
        </authorList>
    </citation>
    <scope>NUCLEOTIDE SEQUENCE</scope>
    <source>
        <strain evidence="5">ChiW13-3771</strain>
    </source>
</reference>
<reference evidence="5" key="1">
    <citation type="submission" date="2020-10" db="EMBL/GenBank/DDBJ databases">
        <authorList>
            <person name="Gilroy R."/>
        </authorList>
    </citation>
    <scope>NUCLEOTIDE SEQUENCE</scope>
    <source>
        <strain evidence="5">ChiW13-3771</strain>
    </source>
</reference>
<evidence type="ECO:0000256" key="1">
    <source>
        <dbReference type="ARBA" id="ARBA00006964"/>
    </source>
</evidence>
<sequence length="271" mass="30661">MDCNTVIKQLNQIAPERLACEWDNVGLLLGERTRKVKKIVIGLELTDEVAERAVLENADMIITHHPMLFSAIKRITDETPNGRRIIKLLQNKICYYAMHTNFDASEKGMAYLAAEKLGLDCIEVLDEEVIYQDETGKECKAGIGRIGQLKHPMTLEQFAQFVKQIFGNKVLTIYASKEQMYKMIHTVSIVPGSGKEYMDASIKKGADVLITGDINHHIGLDAMDLNFPVIDAGHYRTEQIFIAYMMEYLQKKLGDEVELIAIPVRDPFQVV</sequence>
<feature type="binding site" evidence="4">
    <location>
        <position position="64"/>
    </location>
    <ligand>
        <name>a divalent metal cation</name>
        <dbReference type="ChEBI" id="CHEBI:60240"/>
        <label>2</label>
    </ligand>
</feature>
<evidence type="ECO:0000256" key="2">
    <source>
        <dbReference type="ARBA" id="ARBA00022112"/>
    </source>
</evidence>
<evidence type="ECO:0000256" key="3">
    <source>
        <dbReference type="ARBA" id="ARBA00022723"/>
    </source>
</evidence>
<dbReference type="Pfam" id="PF01784">
    <property type="entry name" value="DUF34_NIF3"/>
    <property type="match status" value="1"/>
</dbReference>
<gene>
    <name evidence="5" type="ORF">IAC96_04965</name>
</gene>
<keyword evidence="3 4" id="KW-0479">Metal-binding</keyword>
<dbReference type="GO" id="GO:0046872">
    <property type="term" value="F:metal ion binding"/>
    <property type="evidence" value="ECO:0007669"/>
    <property type="project" value="UniProtKB-KW"/>
</dbReference>
<evidence type="ECO:0000313" key="6">
    <source>
        <dbReference type="Proteomes" id="UP000824201"/>
    </source>
</evidence>
<name>A0A9D1EE45_9FIRM</name>
<dbReference type="EMBL" id="DVHN01000055">
    <property type="protein sequence ID" value="HIR88283.1"/>
    <property type="molecule type" value="Genomic_DNA"/>
</dbReference>
<dbReference type="PANTHER" id="PTHR13799">
    <property type="entry name" value="NGG1 INTERACTING FACTOR 3"/>
    <property type="match status" value="1"/>
</dbReference>
<feature type="binding site" evidence="4">
    <location>
        <position position="65"/>
    </location>
    <ligand>
        <name>a divalent metal cation</name>
        <dbReference type="ChEBI" id="CHEBI:60240"/>
        <label>1</label>
    </ligand>
</feature>
<organism evidence="5 6">
    <name type="scientific">Candidatus Fimimorpha faecalis</name>
    <dbReference type="NCBI Taxonomy" id="2840824"/>
    <lineage>
        <taxon>Bacteria</taxon>
        <taxon>Bacillati</taxon>
        <taxon>Bacillota</taxon>
        <taxon>Clostridia</taxon>
        <taxon>Eubacteriales</taxon>
        <taxon>Candidatus Fimimorpha</taxon>
    </lineage>
</organism>
<evidence type="ECO:0000256" key="4">
    <source>
        <dbReference type="PIRSR" id="PIRSR602678-1"/>
    </source>
</evidence>
<dbReference type="FunFam" id="3.40.1390.30:FF:000001">
    <property type="entry name" value="GTP cyclohydrolase 1 type 2"/>
    <property type="match status" value="1"/>
</dbReference>
<dbReference type="Gene3D" id="3.40.1390.30">
    <property type="entry name" value="NIF3 (NGG1p interacting factor 3)-like"/>
    <property type="match status" value="2"/>
</dbReference>
<comment type="caution">
    <text evidence="5">The sequence shown here is derived from an EMBL/GenBank/DDBJ whole genome shotgun (WGS) entry which is preliminary data.</text>
</comment>
<dbReference type="AlphaFoldDB" id="A0A9D1EE45"/>
<accession>A0A9D1EE45</accession>